<dbReference type="Proteomes" id="UP000711488">
    <property type="component" value="Unassembled WGS sequence"/>
</dbReference>
<feature type="compositionally biased region" description="Basic residues" evidence="5">
    <location>
        <begin position="670"/>
        <end position="683"/>
    </location>
</feature>
<evidence type="ECO:0000256" key="4">
    <source>
        <dbReference type="PROSITE-ProRule" id="PRU00509"/>
    </source>
</evidence>
<feature type="region of interest" description="Disordered" evidence="5">
    <location>
        <begin position="387"/>
        <end position="411"/>
    </location>
</feature>
<evidence type="ECO:0000256" key="1">
    <source>
        <dbReference type="ARBA" id="ARBA00022723"/>
    </source>
</evidence>
<feature type="domain" description="CXXC-type" evidence="7">
    <location>
        <begin position="556"/>
        <end position="604"/>
    </location>
</feature>
<reference evidence="8" key="1">
    <citation type="submission" date="2014-08" db="EMBL/GenBank/DDBJ databases">
        <authorList>
            <person name="Murali S."/>
            <person name="Richards S."/>
            <person name="Bandaranaike D."/>
            <person name="Bellair M."/>
            <person name="Blankenburg K."/>
            <person name="Chao H."/>
            <person name="Dinh H."/>
            <person name="Doddapaneni H."/>
            <person name="Dugan-Rocha S."/>
            <person name="Elkadiri S."/>
            <person name="Gnanaolivu R."/>
            <person name="Hughes D."/>
            <person name="Lee S."/>
            <person name="Li M."/>
            <person name="Ming W."/>
            <person name="Munidasa M."/>
            <person name="Muniz J."/>
            <person name="Nguyen L."/>
            <person name="Osuji N."/>
            <person name="Pu L.-L."/>
            <person name="Puazo M."/>
            <person name="Skinner E."/>
            <person name="Qu C."/>
            <person name="Quiroz J."/>
            <person name="Raj R."/>
            <person name="Weissenberger G."/>
            <person name="Xin Y."/>
            <person name="Zou X."/>
            <person name="Han Y."/>
            <person name="Worley K."/>
            <person name="Muzny D."/>
            <person name="Gibbs R."/>
        </authorList>
    </citation>
    <scope>NUCLEOTIDE SEQUENCE</scope>
    <source>
        <strain evidence="8">HAZT.00-mixed</strain>
        <tissue evidence="8">Whole organism</tissue>
    </source>
</reference>
<dbReference type="InterPro" id="IPR011333">
    <property type="entry name" value="SKP1/BTB/POZ_sf"/>
</dbReference>
<evidence type="ECO:0000256" key="2">
    <source>
        <dbReference type="ARBA" id="ARBA00022771"/>
    </source>
</evidence>
<protein>
    <recommendedName>
        <fullName evidence="9">BTB domain-containing protein</fullName>
    </recommendedName>
</protein>
<evidence type="ECO:0000256" key="5">
    <source>
        <dbReference type="SAM" id="MobiDB-lite"/>
    </source>
</evidence>
<dbReference type="Gene3D" id="3.30.710.10">
    <property type="entry name" value="Potassium Channel Kv1.1, Chain A"/>
    <property type="match status" value="1"/>
</dbReference>
<dbReference type="InterPro" id="IPR002857">
    <property type="entry name" value="Znf_CXXC"/>
</dbReference>
<dbReference type="PROSITE" id="PS51058">
    <property type="entry name" value="ZF_CXXC"/>
    <property type="match status" value="2"/>
</dbReference>
<feature type="compositionally biased region" description="Polar residues" evidence="5">
    <location>
        <begin position="90"/>
        <end position="104"/>
    </location>
</feature>
<feature type="region of interest" description="Disordered" evidence="5">
    <location>
        <begin position="491"/>
        <end position="521"/>
    </location>
</feature>
<feature type="region of interest" description="Disordered" evidence="5">
    <location>
        <begin position="259"/>
        <end position="288"/>
    </location>
</feature>
<evidence type="ECO:0000313" key="8">
    <source>
        <dbReference type="EMBL" id="KAA0184155.1"/>
    </source>
</evidence>
<evidence type="ECO:0000259" key="6">
    <source>
        <dbReference type="PROSITE" id="PS50097"/>
    </source>
</evidence>
<feature type="compositionally biased region" description="Polar residues" evidence="5">
    <location>
        <begin position="494"/>
        <end position="511"/>
    </location>
</feature>
<comment type="caution">
    <text evidence="8">The sequence shown here is derived from an EMBL/GenBank/DDBJ whole genome shotgun (WGS) entry which is preliminary data.</text>
</comment>
<dbReference type="Pfam" id="PF00651">
    <property type="entry name" value="BTB"/>
    <property type="match status" value="1"/>
</dbReference>
<dbReference type="Pfam" id="PF02008">
    <property type="entry name" value="zf-CXXC"/>
    <property type="match status" value="1"/>
</dbReference>
<feature type="compositionally biased region" description="Basic and acidic residues" evidence="5">
    <location>
        <begin position="389"/>
        <end position="403"/>
    </location>
</feature>
<feature type="region of interest" description="Disordered" evidence="5">
    <location>
        <begin position="1063"/>
        <end position="1195"/>
    </location>
</feature>
<keyword evidence="2 4" id="KW-0863">Zinc-finger</keyword>
<dbReference type="InterPro" id="IPR000210">
    <property type="entry name" value="BTB/POZ_dom"/>
</dbReference>
<feature type="compositionally biased region" description="Low complexity" evidence="5">
    <location>
        <begin position="264"/>
        <end position="280"/>
    </location>
</feature>
<feature type="compositionally biased region" description="Polar residues" evidence="5">
    <location>
        <begin position="853"/>
        <end position="862"/>
    </location>
</feature>
<dbReference type="SMART" id="SM00225">
    <property type="entry name" value="BTB"/>
    <property type="match status" value="1"/>
</dbReference>
<feature type="compositionally biased region" description="Low complexity" evidence="5">
    <location>
        <begin position="1115"/>
        <end position="1124"/>
    </location>
</feature>
<dbReference type="SUPFAM" id="SSF54695">
    <property type="entry name" value="POZ domain"/>
    <property type="match status" value="1"/>
</dbReference>
<evidence type="ECO:0000256" key="3">
    <source>
        <dbReference type="ARBA" id="ARBA00022833"/>
    </source>
</evidence>
<feature type="region of interest" description="Disordered" evidence="5">
    <location>
        <begin position="670"/>
        <end position="690"/>
    </location>
</feature>
<feature type="region of interest" description="Disordered" evidence="5">
    <location>
        <begin position="84"/>
        <end position="122"/>
    </location>
</feature>
<feature type="domain" description="BTB" evidence="6">
    <location>
        <begin position="154"/>
        <end position="224"/>
    </location>
</feature>
<feature type="compositionally biased region" description="Basic and acidic residues" evidence="5">
    <location>
        <begin position="1064"/>
        <end position="1077"/>
    </location>
</feature>
<dbReference type="PROSITE" id="PS50097">
    <property type="entry name" value="BTB"/>
    <property type="match status" value="1"/>
</dbReference>
<proteinExistence type="predicted"/>
<organism evidence="8">
    <name type="scientific">Hyalella azteca</name>
    <name type="common">Amphipod</name>
    <dbReference type="NCBI Taxonomy" id="294128"/>
    <lineage>
        <taxon>Eukaryota</taxon>
        <taxon>Metazoa</taxon>
        <taxon>Ecdysozoa</taxon>
        <taxon>Arthropoda</taxon>
        <taxon>Crustacea</taxon>
        <taxon>Multicrustacea</taxon>
        <taxon>Malacostraca</taxon>
        <taxon>Eumalacostraca</taxon>
        <taxon>Peracarida</taxon>
        <taxon>Amphipoda</taxon>
        <taxon>Senticaudata</taxon>
        <taxon>Talitrida</taxon>
        <taxon>Talitroidea</taxon>
        <taxon>Hyalellidae</taxon>
        <taxon>Hyalella</taxon>
    </lineage>
</organism>
<gene>
    <name evidence="8" type="ORF">HAZT_HAZT008957</name>
</gene>
<evidence type="ECO:0008006" key="9">
    <source>
        <dbReference type="Google" id="ProtNLM"/>
    </source>
</evidence>
<evidence type="ECO:0000259" key="7">
    <source>
        <dbReference type="PROSITE" id="PS51058"/>
    </source>
</evidence>
<keyword evidence="3" id="KW-0862">Zinc</keyword>
<dbReference type="GO" id="GO:0008270">
    <property type="term" value="F:zinc ion binding"/>
    <property type="evidence" value="ECO:0007669"/>
    <property type="project" value="UniProtKB-KW"/>
</dbReference>
<feature type="domain" description="CXXC-type" evidence="7">
    <location>
        <begin position="695"/>
        <end position="742"/>
    </location>
</feature>
<reference evidence="8" key="3">
    <citation type="submission" date="2019-06" db="EMBL/GenBank/DDBJ databases">
        <authorList>
            <person name="Poynton C."/>
            <person name="Hasenbein S."/>
            <person name="Benoit J.B."/>
            <person name="Sepulveda M.S."/>
            <person name="Poelchau M.F."/>
            <person name="Murali S.C."/>
            <person name="Chen S."/>
            <person name="Glastad K.M."/>
            <person name="Werren J.H."/>
            <person name="Vineis J.H."/>
            <person name="Bowen J.L."/>
            <person name="Friedrich M."/>
            <person name="Jones J."/>
            <person name="Robertson H.M."/>
            <person name="Feyereisen R."/>
            <person name="Mechler-Hickson A."/>
            <person name="Mathers N."/>
            <person name="Lee C.E."/>
            <person name="Colbourne J.K."/>
            <person name="Biales A."/>
            <person name="Johnston J.S."/>
            <person name="Wellborn G.A."/>
            <person name="Rosendale A.J."/>
            <person name="Cridge A.G."/>
            <person name="Munoz-Torres M.C."/>
            <person name="Bain P.A."/>
            <person name="Manny A.R."/>
            <person name="Major K.M."/>
            <person name="Lambert F.N."/>
            <person name="Vulpe C.D."/>
            <person name="Tuck P."/>
            <person name="Blalock B.J."/>
            <person name="Lin Y.-Y."/>
            <person name="Smith M.E."/>
            <person name="Ochoa-Acuna H."/>
            <person name="Chen M.-J.M."/>
            <person name="Childers C.P."/>
            <person name="Qu J."/>
            <person name="Dugan S."/>
            <person name="Lee S.L."/>
            <person name="Chao H."/>
            <person name="Dinh H."/>
            <person name="Han Y."/>
            <person name="Doddapaneni H."/>
            <person name="Worley K.C."/>
            <person name="Muzny D.M."/>
            <person name="Gibbs R.A."/>
            <person name="Richards S."/>
        </authorList>
    </citation>
    <scope>NUCLEOTIDE SEQUENCE</scope>
    <source>
        <strain evidence="8">HAZT.00-mixed</strain>
        <tissue evidence="8">Whole organism</tissue>
    </source>
</reference>
<feature type="region of interest" description="Disordered" evidence="5">
    <location>
        <begin position="1306"/>
        <end position="1332"/>
    </location>
</feature>
<keyword evidence="1" id="KW-0479">Metal-binding</keyword>
<sequence>MESTTSSTPAASESLLAGVLTGAASSGRNTPATASTYGNALYPSTSIHGSLNLLNTQLVMNALQSANQLEAAGAAELAKSYSKAHRSKPLVTSTPAKTNSSDTASAKKETLPQARSSSDSGTAFVDVGNKRTSFDNITAAIKSIFEKGDKMDNALVSLVSDDGVVVDAHQLLLVAASPFIKKVLSESEDIRNLDKPIIVLQGTKGTDVKALVQGFYTGRLPEDSNVTGVRAAAQMLGLHSLDEYFQSLLDDLTRNSSSRHKSDSVYSHHSSKQSPSSSGSATFPKKASESPLSVSDALRFNSIRKPYASRLGLALCWDCKCLRWAHDLFFPINFKLELQKQLQLNLDPATAAAVSWPLYEAAATSFSRNITDLSNCSKDSSGALNLSFDTREDSKPDKKDPSRMEAGSAATDSFKKTSSAWSGISANLASTPVFNRGVSTYYTNVPSTSTDDTTASALTALQNEDQANGILNSFLLNSNSSLSALQDKAYRPANSKTPDGQSLNPSSSVTPSVPGHSGSPVEDGIEDIIEVLSEDNGASLSAFSGDAAKLLYNAANSRRRSKRCNVCKGCITSEDCGACRYCLDKAKFGGPNKLKQVCKEKRCVYELTCEMQFCDYIQMEEFKATQSNCNAISQFSAEFARSEAHTTAAAAIAAASSNCDSPDSMLSASKKSHKNINKKNKQKLGKDGKPVPVKPGRMKYQCNRCYGCSTDLCCKSCIYCVDMPKYGGGGRFRQKCLRRLCISHPRLLSNKMPSGTDADCPSPDVLEALLEPYKLNMDAAGVAKTSVINFLRLHYKREESNLEKQIAKTLEVLDFLSKRLPDDAASCDMDLKEERAETPDQGDYLNDLYRRSGSASGSTPEPSDSLGAPCSSRSMNSFDKNRQLPELRPISGASSGIIDYASDASTSLAPSVVSSVFSTVPENYLATATAAGNGLSESELASVAAFQRQFQMQQLDLLALQQSQVASIPSEIEITEVGEAPGDESQGETDVDIEKIEADATDLATDLTAKTVTEPEVDVDVTVLQPDAEEEKSNPNVVHDDMSIVEDKAQPLDASPEVTVISNEEPKINEIPEEKIDPIMPSEDMVVDEPKSNNLPKSRCSSRALRTSDSRGRASRSSSDNSTSPPQRRSRLRELPARRGKRRRTTRYSSGYCDDSENDELFDDQGLASTVNSDGDEELLKVGSEDEEEEDDARTADIQAAVQDVLEHQLAEEEIKRTSKEKTDLTQNDVAETDTFCTTNDELKAARKSDLRANVTANHIKEAIITNDANGNTDISFGDRKFPKDDSSATYLNGPFNALNKVNVSGKADTEGKRTNLSKGCDPPPVPKLKLRFTNGPMSVEKIGTYDVNGVES</sequence>
<feature type="compositionally biased region" description="Acidic residues" evidence="5">
    <location>
        <begin position="1154"/>
        <end position="1163"/>
    </location>
</feature>
<feature type="compositionally biased region" description="Polar residues" evidence="5">
    <location>
        <begin position="1092"/>
        <end position="1105"/>
    </location>
</feature>
<dbReference type="EMBL" id="JQDR03017166">
    <property type="protein sequence ID" value="KAA0184155.1"/>
    <property type="molecule type" value="Genomic_DNA"/>
</dbReference>
<name>A0A6A0GPS9_HYAAZ</name>
<feature type="region of interest" description="Disordered" evidence="5">
    <location>
        <begin position="832"/>
        <end position="887"/>
    </location>
</feature>
<dbReference type="GO" id="GO:0003677">
    <property type="term" value="F:DNA binding"/>
    <property type="evidence" value="ECO:0007669"/>
    <property type="project" value="InterPro"/>
</dbReference>
<reference evidence="8" key="2">
    <citation type="journal article" date="2018" name="Environ. Sci. Technol.">
        <title>The Toxicogenome of Hyalella azteca: A Model for Sediment Ecotoxicology and Evolutionary Toxicology.</title>
        <authorList>
            <person name="Poynton H.C."/>
            <person name="Hasenbein S."/>
            <person name="Benoit J.B."/>
            <person name="Sepulveda M.S."/>
            <person name="Poelchau M.F."/>
            <person name="Hughes D.S.T."/>
            <person name="Murali S.C."/>
            <person name="Chen S."/>
            <person name="Glastad K.M."/>
            <person name="Goodisman M.A.D."/>
            <person name="Werren J.H."/>
            <person name="Vineis J.H."/>
            <person name="Bowen J.L."/>
            <person name="Friedrich M."/>
            <person name="Jones J."/>
            <person name="Robertson H.M."/>
            <person name="Feyereisen R."/>
            <person name="Mechler-Hickson A."/>
            <person name="Mathers N."/>
            <person name="Lee C.E."/>
            <person name="Colbourne J.K."/>
            <person name="Biales A."/>
            <person name="Johnston J.S."/>
            <person name="Wellborn G.A."/>
            <person name="Rosendale A.J."/>
            <person name="Cridge A.G."/>
            <person name="Munoz-Torres M.C."/>
            <person name="Bain P.A."/>
            <person name="Manny A.R."/>
            <person name="Major K.M."/>
            <person name="Lambert F.N."/>
            <person name="Vulpe C.D."/>
            <person name="Tuck P."/>
            <person name="Blalock B.J."/>
            <person name="Lin Y.Y."/>
            <person name="Smith M.E."/>
            <person name="Ochoa-Acuna H."/>
            <person name="Chen M.M."/>
            <person name="Childers C.P."/>
            <person name="Qu J."/>
            <person name="Dugan S."/>
            <person name="Lee S.L."/>
            <person name="Chao H."/>
            <person name="Dinh H."/>
            <person name="Han Y."/>
            <person name="Doddapaneni H."/>
            <person name="Worley K.C."/>
            <person name="Muzny D.M."/>
            <person name="Gibbs R.A."/>
            <person name="Richards S."/>
        </authorList>
    </citation>
    <scope>NUCLEOTIDE SEQUENCE</scope>
    <source>
        <strain evidence="8">HAZT.00-mixed</strain>
        <tissue evidence="8">Whole organism</tissue>
    </source>
</reference>
<accession>A0A6A0GPS9</accession>